<dbReference type="Pfam" id="PF00023">
    <property type="entry name" value="Ank"/>
    <property type="match status" value="1"/>
</dbReference>
<feature type="transmembrane region" description="Helical" evidence="9">
    <location>
        <begin position="1104"/>
        <end position="1130"/>
    </location>
</feature>
<evidence type="ECO:0000256" key="5">
    <source>
        <dbReference type="ARBA" id="ARBA00023043"/>
    </source>
</evidence>
<evidence type="ECO:0000256" key="1">
    <source>
        <dbReference type="ARBA" id="ARBA00004141"/>
    </source>
</evidence>
<feature type="domain" description="PGG" evidence="10">
    <location>
        <begin position="1018"/>
        <end position="1130"/>
    </location>
</feature>
<dbReference type="PANTHER" id="PTHR24186">
    <property type="entry name" value="PROTEIN PHOSPHATASE 1 REGULATORY SUBUNIT"/>
    <property type="match status" value="1"/>
</dbReference>
<dbReference type="EMBL" id="CM026433">
    <property type="protein sequence ID" value="KAG0554578.1"/>
    <property type="molecule type" value="Genomic_DNA"/>
</dbReference>
<dbReference type="Pfam" id="PF13962">
    <property type="entry name" value="PGG"/>
    <property type="match status" value="1"/>
</dbReference>
<organism evidence="11 12">
    <name type="scientific">Ceratodon purpureus</name>
    <name type="common">Fire moss</name>
    <name type="synonym">Dicranum purpureum</name>
    <dbReference type="NCBI Taxonomy" id="3225"/>
    <lineage>
        <taxon>Eukaryota</taxon>
        <taxon>Viridiplantae</taxon>
        <taxon>Streptophyta</taxon>
        <taxon>Embryophyta</taxon>
        <taxon>Bryophyta</taxon>
        <taxon>Bryophytina</taxon>
        <taxon>Bryopsida</taxon>
        <taxon>Dicranidae</taxon>
        <taxon>Pseudoditrichales</taxon>
        <taxon>Ditrichaceae</taxon>
        <taxon>Ceratodon</taxon>
    </lineage>
</organism>
<evidence type="ECO:0000256" key="7">
    <source>
        <dbReference type="PROSITE-ProRule" id="PRU00023"/>
    </source>
</evidence>
<comment type="caution">
    <text evidence="11">The sequence shown here is derived from an EMBL/GenBank/DDBJ whole genome shotgun (WGS) entry which is preliminary data.</text>
</comment>
<keyword evidence="2 9" id="KW-0812">Transmembrane</keyword>
<comment type="subcellular location">
    <subcellularLocation>
        <location evidence="1">Membrane</location>
        <topology evidence="1">Multi-pass membrane protein</topology>
    </subcellularLocation>
</comment>
<keyword evidence="3" id="KW-0677">Repeat</keyword>
<dbReference type="Gene3D" id="1.25.40.20">
    <property type="entry name" value="Ankyrin repeat-containing domain"/>
    <property type="match status" value="2"/>
</dbReference>
<proteinExistence type="predicted"/>
<evidence type="ECO:0000256" key="2">
    <source>
        <dbReference type="ARBA" id="ARBA00022692"/>
    </source>
</evidence>
<dbReference type="AlphaFoldDB" id="A0A8T0G9N2"/>
<dbReference type="SUPFAM" id="SSF48403">
    <property type="entry name" value="Ankyrin repeat"/>
    <property type="match status" value="1"/>
</dbReference>
<evidence type="ECO:0000256" key="3">
    <source>
        <dbReference type="ARBA" id="ARBA00022737"/>
    </source>
</evidence>
<evidence type="ECO:0000256" key="9">
    <source>
        <dbReference type="SAM" id="Phobius"/>
    </source>
</evidence>
<evidence type="ECO:0000259" key="10">
    <source>
        <dbReference type="Pfam" id="PF13962"/>
    </source>
</evidence>
<dbReference type="InterPro" id="IPR036770">
    <property type="entry name" value="Ankyrin_rpt-contain_sf"/>
</dbReference>
<reference evidence="11" key="1">
    <citation type="submission" date="2020-06" db="EMBL/GenBank/DDBJ databases">
        <title>WGS assembly of Ceratodon purpureus strain R40.</title>
        <authorList>
            <person name="Carey S.B."/>
            <person name="Jenkins J."/>
            <person name="Shu S."/>
            <person name="Lovell J.T."/>
            <person name="Sreedasyam A."/>
            <person name="Maumus F."/>
            <person name="Tiley G.P."/>
            <person name="Fernandez-Pozo N."/>
            <person name="Barry K."/>
            <person name="Chen C."/>
            <person name="Wang M."/>
            <person name="Lipzen A."/>
            <person name="Daum C."/>
            <person name="Saski C.A."/>
            <person name="Payton A.C."/>
            <person name="Mcbreen J.C."/>
            <person name="Conrad R.E."/>
            <person name="Kollar L.M."/>
            <person name="Olsson S."/>
            <person name="Huttunen S."/>
            <person name="Landis J.B."/>
            <person name="Wickett N.J."/>
            <person name="Johnson M.G."/>
            <person name="Rensing S.A."/>
            <person name="Grimwood J."/>
            <person name="Schmutz J."/>
            <person name="Mcdaniel S.F."/>
        </authorList>
    </citation>
    <scope>NUCLEOTIDE SEQUENCE</scope>
    <source>
        <strain evidence="11">R40</strain>
    </source>
</reference>
<accession>A0A8T0G9N2</accession>
<protein>
    <recommendedName>
        <fullName evidence="10">PGG domain-containing protein</fullName>
    </recommendedName>
</protein>
<feature type="repeat" description="ANK" evidence="7">
    <location>
        <begin position="188"/>
        <end position="211"/>
    </location>
</feature>
<dbReference type="GO" id="GO:0005886">
    <property type="term" value="C:plasma membrane"/>
    <property type="evidence" value="ECO:0007669"/>
    <property type="project" value="TreeGrafter"/>
</dbReference>
<gene>
    <name evidence="11" type="ORF">KC19_12G102000</name>
</gene>
<evidence type="ECO:0000256" key="4">
    <source>
        <dbReference type="ARBA" id="ARBA00022989"/>
    </source>
</evidence>
<keyword evidence="5 7" id="KW-0040">ANK repeat</keyword>
<feature type="region of interest" description="Disordered" evidence="8">
    <location>
        <begin position="1225"/>
        <end position="1247"/>
    </location>
</feature>
<dbReference type="PROSITE" id="PS50088">
    <property type="entry name" value="ANK_REPEAT"/>
    <property type="match status" value="1"/>
</dbReference>
<evidence type="ECO:0000256" key="6">
    <source>
        <dbReference type="ARBA" id="ARBA00023136"/>
    </source>
</evidence>
<dbReference type="PROSITE" id="PS50297">
    <property type="entry name" value="ANK_REP_REGION"/>
    <property type="match status" value="1"/>
</dbReference>
<dbReference type="SMART" id="SM00248">
    <property type="entry name" value="ANK"/>
    <property type="match status" value="4"/>
</dbReference>
<evidence type="ECO:0000313" key="11">
    <source>
        <dbReference type="EMBL" id="KAG0554578.1"/>
    </source>
</evidence>
<keyword evidence="6 9" id="KW-0472">Membrane</keyword>
<sequence length="1247" mass="142558">MIPGSTLNCRIVVQIALNCNHSVYRHVEMLADYHLICKLMQGKHVHPKTNPENPKAEDEITMTIEDVKAVNNTVRDLDVRGVGDSVPACDDVETSTSASGSHVTNLIPGEQTEVSEPANTCWIQNCLDPLMDRKSCNHLSSYFDSRDEREASWYEAIRSENVDEVEKCVKNMTPWQLVMVETVEGQMRGRTALHIAAKNNDAELAKLILDKLLVFRQEVYTAHMDEIFCFSEKLLNKDKDFRTIGEYIRAVEKSSRKTAFELAKEQNRSEKGEIICEKIVDTLNRSEAHVGIDEAVDLEKQLVENVMRNFFKFSPETLAAVDESNPSLMGKTSIWLSKVISIRDCNFLKEFLDLIELLENSGGASVYREKYIQLWKFKDDSGRTLLHVVVMQGCFLLAKQLLDIARKRKDPDYIEAIDPESGLTALKMANDILGNKSIAEYIKKSLKVLEDESYVHPSFSEAYPQTRWCRALKGEYGRLGSSEILSDLLTLNHQLLLHTWNGITVLHAALLFKSRSLLRRILHIFGKRKMVYFGELYYPSELTLEEMSQQKACVHEHYIFDEKIDEYSKETWTGEFRAIIKNSPALQLSSIELLQYFWSEDGTVAENEENMETLSWKLSKTVMWLSKNFSNSIKDLINEKWIEEWEMGYCADVDFNFERKPRQTLLKVHYACKHPIKFKEFLQSMLSFEKFLIYYGSLHDGQGRTMFHILVDHSNTQVRFPGRWILDEILEDRRELYKLAQDARGRTLNDILLMKNYLQHNIFLQNTGVLQYDFDFMKSGIDTSLTHDSDSLRPNDNYYDYIMFFMLYLVATILKQTSVAQRIWSRILEKDSKRLREMLCAFEPLPFIASSTGNQVLLRLLMEEAFDLTIHDASGRTLLHHAADSTLLEFADLLKCPMIGHCFSTVMDFCEAQKKWNLERKKTAMILPSSESEKQFDVENNTSRLVSRESEKQSDVEKLVTSMNVERKACILLLLQAGVDLSQEDKFKKTPNIGPNKDTTFQSWWYDLVVKDSTDKKNNFNQAASALSVVATLVAATSYIGPLQPPMNYTDGLVNTSVKLVRMFMVTNTLAFYFAMTSVILAVVPSLPMPRESVLSELKRAQHIVSVSLYLLLMSIICIILSFGAASMVVMHDQYSFPGSDLLFFPTILGCLLCFIAIVSFLIRVMKLTFYESPTIRCIYQFSFTKFCKGVFQWCTARLSPAETASPKPASKNLLCKNCFAEASSEEASVAKTPLQKPALKKSPSSG</sequence>
<name>A0A8T0G9N2_CERPU</name>
<dbReference type="PANTHER" id="PTHR24186:SF38">
    <property type="entry name" value="ANKYRIN REPEAT FAMILY PROTEIN"/>
    <property type="match status" value="1"/>
</dbReference>
<keyword evidence="4 9" id="KW-1133">Transmembrane helix</keyword>
<dbReference type="Proteomes" id="UP000822688">
    <property type="component" value="Chromosome 12"/>
</dbReference>
<keyword evidence="12" id="KW-1185">Reference proteome</keyword>
<feature type="transmembrane region" description="Helical" evidence="9">
    <location>
        <begin position="1061"/>
        <end position="1084"/>
    </location>
</feature>
<feature type="transmembrane region" description="Helical" evidence="9">
    <location>
        <begin position="1142"/>
        <end position="1163"/>
    </location>
</feature>
<evidence type="ECO:0000313" key="12">
    <source>
        <dbReference type="Proteomes" id="UP000822688"/>
    </source>
</evidence>
<evidence type="ECO:0000256" key="8">
    <source>
        <dbReference type="SAM" id="MobiDB-lite"/>
    </source>
</evidence>
<feature type="transmembrane region" description="Helical" evidence="9">
    <location>
        <begin position="1023"/>
        <end position="1041"/>
    </location>
</feature>
<feature type="transmembrane region" description="Helical" evidence="9">
    <location>
        <begin position="798"/>
        <end position="814"/>
    </location>
</feature>
<dbReference type="InterPro" id="IPR002110">
    <property type="entry name" value="Ankyrin_rpt"/>
</dbReference>
<dbReference type="InterPro" id="IPR026961">
    <property type="entry name" value="PGG_dom"/>
</dbReference>